<dbReference type="PANTHER" id="PTHR31025">
    <property type="entry name" value="SI:CH211-196P9.1-RELATED"/>
    <property type="match status" value="1"/>
</dbReference>
<name>A0A8B8GG09_9HEMI</name>
<reference evidence="2" key="1">
    <citation type="submission" date="2025-08" db="UniProtKB">
        <authorList>
            <consortium name="RefSeq"/>
        </authorList>
    </citation>
    <scope>IDENTIFICATION</scope>
    <source>
        <tissue evidence="2">Whole body</tissue>
    </source>
</reference>
<evidence type="ECO:0000313" key="2">
    <source>
        <dbReference type="RefSeq" id="XP_025421536.1"/>
    </source>
</evidence>
<dbReference type="PANTHER" id="PTHR31025:SF22">
    <property type="entry name" value="IP13529P"/>
    <property type="match status" value="1"/>
</dbReference>
<keyword evidence="1" id="KW-1185">Reference proteome</keyword>
<organism evidence="1 2">
    <name type="scientific">Sipha flava</name>
    <name type="common">yellow sugarcane aphid</name>
    <dbReference type="NCBI Taxonomy" id="143950"/>
    <lineage>
        <taxon>Eukaryota</taxon>
        <taxon>Metazoa</taxon>
        <taxon>Ecdysozoa</taxon>
        <taxon>Arthropoda</taxon>
        <taxon>Hexapoda</taxon>
        <taxon>Insecta</taxon>
        <taxon>Pterygota</taxon>
        <taxon>Neoptera</taxon>
        <taxon>Paraneoptera</taxon>
        <taxon>Hemiptera</taxon>
        <taxon>Sternorrhyncha</taxon>
        <taxon>Aphidomorpha</taxon>
        <taxon>Aphidoidea</taxon>
        <taxon>Aphididae</taxon>
        <taxon>Sipha</taxon>
    </lineage>
</organism>
<protein>
    <submittedName>
        <fullName evidence="2">Uncharacterized protein LOC112691487</fullName>
    </submittedName>
</protein>
<accession>A0A8B8GG09</accession>
<dbReference type="OrthoDB" id="6611402at2759"/>
<sequence>MKTTYASQRQMILNADPIDTILLEWPFLGKELYLKNHFYFLTNIEDNNFKTKIPTMLKFVQAEAERKRKDNNLQTTLMDIIKDHDNNNNNYSDFLTILLCYMAIMKENIELMFIMFEDTCSLDEVQSNKKIISTPVVVCLGNIWLNPKCFVFVDKQCLWREPVTVEEAIIIMFMSFYVFNIKYPKELAGILQFLQSSMFNINEKENKVKKKISAEKFVSKLLNS</sequence>
<proteinExistence type="predicted"/>
<evidence type="ECO:0000313" key="1">
    <source>
        <dbReference type="Proteomes" id="UP000694846"/>
    </source>
</evidence>
<dbReference type="GeneID" id="112691487"/>
<dbReference type="AlphaFoldDB" id="A0A8B8GG09"/>
<dbReference type="Proteomes" id="UP000694846">
    <property type="component" value="Unplaced"/>
</dbReference>
<gene>
    <name evidence="2" type="primary">LOC112691487</name>
</gene>
<dbReference type="RefSeq" id="XP_025421536.1">
    <property type="nucleotide sequence ID" value="XM_025565751.1"/>
</dbReference>